<protein>
    <recommendedName>
        <fullName evidence="4">Porin</fullName>
    </recommendedName>
</protein>
<dbReference type="Proteomes" id="UP000607559">
    <property type="component" value="Unassembled WGS sequence"/>
</dbReference>
<feature type="signal peptide" evidence="1">
    <location>
        <begin position="1"/>
        <end position="26"/>
    </location>
</feature>
<dbReference type="SUPFAM" id="SSF56935">
    <property type="entry name" value="Porins"/>
    <property type="match status" value="1"/>
</dbReference>
<proteinExistence type="predicted"/>
<keyword evidence="3" id="KW-1185">Reference proteome</keyword>
<evidence type="ECO:0000313" key="3">
    <source>
        <dbReference type="Proteomes" id="UP000607559"/>
    </source>
</evidence>
<organism evidence="2 3">
    <name type="scientific">Puia dinghuensis</name>
    <dbReference type="NCBI Taxonomy" id="1792502"/>
    <lineage>
        <taxon>Bacteria</taxon>
        <taxon>Pseudomonadati</taxon>
        <taxon>Bacteroidota</taxon>
        <taxon>Chitinophagia</taxon>
        <taxon>Chitinophagales</taxon>
        <taxon>Chitinophagaceae</taxon>
        <taxon>Puia</taxon>
    </lineage>
</organism>
<dbReference type="RefSeq" id="WP_188930659.1">
    <property type="nucleotide sequence ID" value="NZ_BMJC01000002.1"/>
</dbReference>
<evidence type="ECO:0000256" key="1">
    <source>
        <dbReference type="SAM" id="SignalP"/>
    </source>
</evidence>
<comment type="caution">
    <text evidence="2">The sequence shown here is derived from an EMBL/GenBank/DDBJ whole genome shotgun (WGS) entry which is preliminary data.</text>
</comment>
<dbReference type="AlphaFoldDB" id="A0A8J2UC64"/>
<dbReference type="Gene3D" id="2.40.160.10">
    <property type="entry name" value="Porin"/>
    <property type="match status" value="1"/>
</dbReference>
<evidence type="ECO:0008006" key="4">
    <source>
        <dbReference type="Google" id="ProtNLM"/>
    </source>
</evidence>
<feature type="chain" id="PRO_5035297152" description="Porin" evidence="1">
    <location>
        <begin position="27"/>
        <end position="407"/>
    </location>
</feature>
<accession>A0A8J2UC64</accession>
<gene>
    <name evidence="2" type="ORF">GCM10011511_17260</name>
</gene>
<sequence length="407" mass="44715">MRQLQWRVRWAALLLVSFCCRPSANAQQITVDSSVLQRLAALEQQVADHKPGESHFMVVGLTTFGFISSKTTVTPPGGSAQSTKTVSLGDNGRYEFSPMLLWRHGTKWLLEFEPSFTGGSSLSVNWADIHYFACPGLQIKAGYFVLPFGIYSRRLAAGWINKLAPDPQGIGLPGSDFGIGISGGLPLGDMKWSYDVSLTNGLQLMPDGELQGAGIVDNNNNKTVTGRLALLPFSNSSLEVGVSGLYGGVANAGSSFYNANATMYGADLNFVKSFNPILVNIKSQYSRVSVGSQQYIKPTDSSSFTFDNKQTSFFAQVSLRPTGLDNKVLKNFELAFRYVNYQTPEGSFWGSDYHEEDLGLEYWISWRTVLKFTYGWSRGTDKTNVSTGANGTLTDMNNLYLQFSIQL</sequence>
<name>A0A8J2UC64_9BACT</name>
<reference evidence="2" key="2">
    <citation type="submission" date="2020-09" db="EMBL/GenBank/DDBJ databases">
        <authorList>
            <person name="Sun Q."/>
            <person name="Zhou Y."/>
        </authorList>
    </citation>
    <scope>NUCLEOTIDE SEQUENCE</scope>
    <source>
        <strain evidence="2">CGMCC 1.15448</strain>
    </source>
</reference>
<keyword evidence="1" id="KW-0732">Signal</keyword>
<reference evidence="2" key="1">
    <citation type="journal article" date="2014" name="Int. J. Syst. Evol. Microbiol.">
        <title>Complete genome sequence of Corynebacterium casei LMG S-19264T (=DSM 44701T), isolated from a smear-ripened cheese.</title>
        <authorList>
            <consortium name="US DOE Joint Genome Institute (JGI-PGF)"/>
            <person name="Walter F."/>
            <person name="Albersmeier A."/>
            <person name="Kalinowski J."/>
            <person name="Ruckert C."/>
        </authorList>
    </citation>
    <scope>NUCLEOTIDE SEQUENCE</scope>
    <source>
        <strain evidence="2">CGMCC 1.15448</strain>
    </source>
</reference>
<dbReference type="InterPro" id="IPR023614">
    <property type="entry name" value="Porin_dom_sf"/>
</dbReference>
<evidence type="ECO:0000313" key="2">
    <source>
        <dbReference type="EMBL" id="GGA94508.1"/>
    </source>
</evidence>
<dbReference type="EMBL" id="BMJC01000002">
    <property type="protein sequence ID" value="GGA94508.1"/>
    <property type="molecule type" value="Genomic_DNA"/>
</dbReference>